<comment type="caution">
    <text evidence="2">The sequence shown here is derived from an EMBL/GenBank/DDBJ whole genome shotgun (WGS) entry which is preliminary data.</text>
</comment>
<feature type="compositionally biased region" description="Basic and acidic residues" evidence="1">
    <location>
        <begin position="170"/>
        <end position="185"/>
    </location>
</feature>
<name>A0A9W7SMW3_9PEZI</name>
<feature type="region of interest" description="Disordered" evidence="1">
    <location>
        <begin position="1"/>
        <end position="73"/>
    </location>
</feature>
<evidence type="ECO:0000313" key="3">
    <source>
        <dbReference type="Proteomes" id="UP001138500"/>
    </source>
</evidence>
<gene>
    <name evidence="2" type="ORF">Tdes44962_MAKER04330</name>
</gene>
<feature type="compositionally biased region" description="Low complexity" evidence="1">
    <location>
        <begin position="90"/>
        <end position="99"/>
    </location>
</feature>
<reference evidence="2 3" key="2">
    <citation type="journal article" date="2021" name="Curr. Genet.">
        <title>Genetic response to nitrogen starvation in the aggressive Eucalyptus foliar pathogen Teratosphaeria destructans.</title>
        <authorList>
            <person name="Havenga M."/>
            <person name="Wingfield B.D."/>
            <person name="Wingfield M.J."/>
            <person name="Dreyer L.L."/>
            <person name="Roets F."/>
            <person name="Aylward J."/>
        </authorList>
    </citation>
    <scope>NUCLEOTIDE SEQUENCE [LARGE SCALE GENOMIC DNA]</scope>
    <source>
        <strain evidence="2">CMW44962</strain>
    </source>
</reference>
<evidence type="ECO:0000256" key="1">
    <source>
        <dbReference type="SAM" id="MobiDB-lite"/>
    </source>
</evidence>
<feature type="non-terminal residue" evidence="2">
    <location>
        <position position="208"/>
    </location>
</feature>
<sequence length="208" mass="24230">MADPNYDPTYFPPPPKPDPRYGYPDDQPSSYYNHDNPSRASHQPSWTSSQHRGRLPSDTSPHDPAALQPYDEEKAYAQYTAAYGVPDYSQYGPQYAPQQPRAPPSTASIDRYGRGHENRRRRSFQYDTVPAQDDRNMNRPRSRDPRSDSRAPTSTTADYERRRREHRRRARDDNYYDYRPRERKPTSPTNRPPERGGKDILRGGDGER</sequence>
<feature type="compositionally biased region" description="Polar residues" evidence="1">
    <location>
        <begin position="27"/>
        <end position="50"/>
    </location>
</feature>
<accession>A0A9W7SMW3</accession>
<organism evidence="2 3">
    <name type="scientific">Teratosphaeria destructans</name>
    <dbReference type="NCBI Taxonomy" id="418781"/>
    <lineage>
        <taxon>Eukaryota</taxon>
        <taxon>Fungi</taxon>
        <taxon>Dikarya</taxon>
        <taxon>Ascomycota</taxon>
        <taxon>Pezizomycotina</taxon>
        <taxon>Dothideomycetes</taxon>
        <taxon>Dothideomycetidae</taxon>
        <taxon>Mycosphaerellales</taxon>
        <taxon>Teratosphaeriaceae</taxon>
        <taxon>Teratosphaeria</taxon>
    </lineage>
</organism>
<dbReference type="EMBL" id="RIBY02002134">
    <property type="protein sequence ID" value="KAH9824647.1"/>
    <property type="molecule type" value="Genomic_DNA"/>
</dbReference>
<dbReference type="Proteomes" id="UP001138500">
    <property type="component" value="Unassembled WGS sequence"/>
</dbReference>
<keyword evidence="3" id="KW-1185">Reference proteome</keyword>
<protein>
    <submittedName>
        <fullName evidence="2">Uncharacterized protein</fullName>
    </submittedName>
</protein>
<feature type="region of interest" description="Disordered" evidence="1">
    <location>
        <begin position="86"/>
        <end position="208"/>
    </location>
</feature>
<dbReference type="AlphaFoldDB" id="A0A9W7SMW3"/>
<proteinExistence type="predicted"/>
<feature type="compositionally biased region" description="Basic and acidic residues" evidence="1">
    <location>
        <begin position="132"/>
        <end position="149"/>
    </location>
</feature>
<reference evidence="2 3" key="1">
    <citation type="journal article" date="2018" name="IMA Fungus">
        <title>IMA Genome-F 10: Nine draft genome sequences of Claviceps purpurea s.lat., including C. arundinis, C. humidiphila, and C. cf. spartinae, pseudomolecules for the pitch canker pathogen Fusarium circinatum, draft genome of Davidsoniella eucalypti, Grosmannia galeiformis, Quambalaria eucalypti, and Teratosphaeria destructans.</title>
        <authorList>
            <person name="Wingfield B.D."/>
            <person name="Liu M."/>
            <person name="Nguyen H.D."/>
            <person name="Lane F.A."/>
            <person name="Morgan S.W."/>
            <person name="De Vos L."/>
            <person name="Wilken P.M."/>
            <person name="Duong T.A."/>
            <person name="Aylward J."/>
            <person name="Coetzee M.P."/>
            <person name="Dadej K."/>
            <person name="De Beer Z.W."/>
            <person name="Findlay W."/>
            <person name="Havenga M."/>
            <person name="Kolarik M."/>
            <person name="Menzies J.G."/>
            <person name="Naidoo K."/>
            <person name="Pochopski O."/>
            <person name="Shoukouhi P."/>
            <person name="Santana Q.C."/>
            <person name="Seifert K.A."/>
            <person name="Soal N."/>
            <person name="Steenkamp E.T."/>
            <person name="Tatham C.T."/>
            <person name="van der Nest M.A."/>
            <person name="Wingfield M.J."/>
        </authorList>
    </citation>
    <scope>NUCLEOTIDE SEQUENCE [LARGE SCALE GENOMIC DNA]</scope>
    <source>
        <strain evidence="2">CMW44962</strain>
    </source>
</reference>
<evidence type="ECO:0000313" key="2">
    <source>
        <dbReference type="EMBL" id="KAH9824647.1"/>
    </source>
</evidence>
<feature type="compositionally biased region" description="Basic and acidic residues" evidence="1">
    <location>
        <begin position="192"/>
        <end position="208"/>
    </location>
</feature>
<dbReference type="OrthoDB" id="3934965at2759"/>